<sequence>MGFYNRPRSQWQDDICVTYRYSPTQIRIVCACHGSHMSPEEFVRHAGEENSTPDAAGAGLASIPSSNTAASAQS</sequence>
<keyword evidence="3 4" id="KW-0539">Nucleus</keyword>
<dbReference type="GO" id="GO:0045892">
    <property type="term" value="P:negative regulation of DNA-templated transcription"/>
    <property type="evidence" value="ECO:0007669"/>
    <property type="project" value="TreeGrafter"/>
</dbReference>
<evidence type="ECO:0000256" key="1">
    <source>
        <dbReference type="ARBA" id="ARBA00004123"/>
    </source>
</evidence>
<dbReference type="GO" id="GO:0005634">
    <property type="term" value="C:nucleus"/>
    <property type="evidence" value="ECO:0007669"/>
    <property type="project" value="UniProtKB-SubCell"/>
</dbReference>
<feature type="domain" description="Tify" evidence="6">
    <location>
        <begin position="27"/>
        <end position="53"/>
    </location>
</feature>
<comment type="subcellular location">
    <subcellularLocation>
        <location evidence="1 4">Nucleus</location>
    </subcellularLocation>
</comment>
<comment type="function">
    <text evidence="4">Acts as a negative regulator of abscisic acid (ABA) response.</text>
</comment>
<reference evidence="7" key="1">
    <citation type="submission" date="2020-06" db="EMBL/GenBank/DDBJ databases">
        <authorList>
            <person name="Li T."/>
            <person name="Hu X."/>
            <person name="Zhang T."/>
            <person name="Song X."/>
            <person name="Zhang H."/>
            <person name="Dai N."/>
            <person name="Sheng W."/>
            <person name="Hou X."/>
            <person name="Wei L."/>
        </authorList>
    </citation>
    <scope>NUCLEOTIDE SEQUENCE</scope>
    <source>
        <strain evidence="7">K16</strain>
        <tissue evidence="7">Leaf</tissue>
    </source>
</reference>
<feature type="region of interest" description="Disordered" evidence="5">
    <location>
        <begin position="43"/>
        <end position="74"/>
    </location>
</feature>
<reference evidence="7" key="2">
    <citation type="journal article" date="2024" name="Plant">
        <title>Genomic evolution and insights into agronomic trait innovations of Sesamum species.</title>
        <authorList>
            <person name="Miao H."/>
            <person name="Wang L."/>
            <person name="Qu L."/>
            <person name="Liu H."/>
            <person name="Sun Y."/>
            <person name="Le M."/>
            <person name="Wang Q."/>
            <person name="Wei S."/>
            <person name="Zheng Y."/>
            <person name="Lin W."/>
            <person name="Duan Y."/>
            <person name="Cao H."/>
            <person name="Xiong S."/>
            <person name="Wang X."/>
            <person name="Wei L."/>
            <person name="Li C."/>
            <person name="Ma Q."/>
            <person name="Ju M."/>
            <person name="Zhao R."/>
            <person name="Li G."/>
            <person name="Mu C."/>
            <person name="Tian Q."/>
            <person name="Mei H."/>
            <person name="Zhang T."/>
            <person name="Gao T."/>
            <person name="Zhang H."/>
        </authorList>
    </citation>
    <scope>NUCLEOTIDE SEQUENCE</scope>
    <source>
        <strain evidence="7">K16</strain>
    </source>
</reference>
<dbReference type="PANTHER" id="PTHR31413">
    <property type="entry name" value="AFP HOMOLOG 2"/>
    <property type="match status" value="1"/>
</dbReference>
<gene>
    <name evidence="7" type="ORF">Sango_1947700</name>
</gene>
<protein>
    <recommendedName>
        <fullName evidence="4">Ninja-family protein</fullName>
    </recommendedName>
    <alternativeName>
        <fullName evidence="4">ABI-binding protein</fullName>
    </alternativeName>
</protein>
<proteinExistence type="inferred from homology"/>
<dbReference type="Proteomes" id="UP001289374">
    <property type="component" value="Unassembled WGS sequence"/>
</dbReference>
<organism evidence="7 8">
    <name type="scientific">Sesamum angolense</name>
    <dbReference type="NCBI Taxonomy" id="2727404"/>
    <lineage>
        <taxon>Eukaryota</taxon>
        <taxon>Viridiplantae</taxon>
        <taxon>Streptophyta</taxon>
        <taxon>Embryophyta</taxon>
        <taxon>Tracheophyta</taxon>
        <taxon>Spermatophyta</taxon>
        <taxon>Magnoliopsida</taxon>
        <taxon>eudicotyledons</taxon>
        <taxon>Gunneridae</taxon>
        <taxon>Pentapetalae</taxon>
        <taxon>asterids</taxon>
        <taxon>lamiids</taxon>
        <taxon>Lamiales</taxon>
        <taxon>Pedaliaceae</taxon>
        <taxon>Sesamum</taxon>
    </lineage>
</organism>
<dbReference type="AlphaFoldDB" id="A0AAE2BNB6"/>
<dbReference type="EMBL" id="JACGWL010000011">
    <property type="protein sequence ID" value="KAK4391699.1"/>
    <property type="molecule type" value="Genomic_DNA"/>
</dbReference>
<dbReference type="PANTHER" id="PTHR31413:SF12">
    <property type="entry name" value="AFP HOMOLOG 2"/>
    <property type="match status" value="1"/>
</dbReference>
<dbReference type="InterPro" id="IPR031307">
    <property type="entry name" value="Ninja_fam"/>
</dbReference>
<comment type="caution">
    <text evidence="7">The sequence shown here is derived from an EMBL/GenBank/DDBJ whole genome shotgun (WGS) entry which is preliminary data.</text>
</comment>
<dbReference type="InterPro" id="IPR032308">
    <property type="entry name" value="TDBD"/>
</dbReference>
<evidence type="ECO:0000313" key="8">
    <source>
        <dbReference type="Proteomes" id="UP001289374"/>
    </source>
</evidence>
<dbReference type="GO" id="GO:0009867">
    <property type="term" value="P:jasmonic acid mediated signaling pathway"/>
    <property type="evidence" value="ECO:0007669"/>
    <property type="project" value="TreeGrafter"/>
</dbReference>
<evidence type="ECO:0000259" key="6">
    <source>
        <dbReference type="Pfam" id="PF16135"/>
    </source>
</evidence>
<keyword evidence="8" id="KW-1185">Reference proteome</keyword>
<feature type="compositionally biased region" description="Polar residues" evidence="5">
    <location>
        <begin position="63"/>
        <end position="74"/>
    </location>
</feature>
<evidence type="ECO:0000313" key="7">
    <source>
        <dbReference type="EMBL" id="KAK4391699.1"/>
    </source>
</evidence>
<evidence type="ECO:0000256" key="4">
    <source>
        <dbReference type="RuleBase" id="RU369029"/>
    </source>
</evidence>
<evidence type="ECO:0000256" key="5">
    <source>
        <dbReference type="SAM" id="MobiDB-lite"/>
    </source>
</evidence>
<comment type="similarity">
    <text evidence="2 4">Belongs to the Ninja family.</text>
</comment>
<name>A0AAE2BNB6_9LAMI</name>
<accession>A0AAE2BNB6</accession>
<dbReference type="Pfam" id="PF16135">
    <property type="entry name" value="TDBD"/>
    <property type="match status" value="1"/>
</dbReference>
<evidence type="ECO:0000256" key="2">
    <source>
        <dbReference type="ARBA" id="ARBA00006081"/>
    </source>
</evidence>
<evidence type="ECO:0000256" key="3">
    <source>
        <dbReference type="ARBA" id="ARBA00023242"/>
    </source>
</evidence>